<sequence>MGVKYCLFIIIAYFVLLFNGCTGVNINRGNPIYRANTGRGILSMISINLDTGLQSCPCRIYNYCFSMFAYKSFVFILAICAVVLAIITMVFIQRATKIPIKYPTKK</sequence>
<dbReference type="EMBL" id="LT608186">
    <property type="protein sequence ID" value="SCM19336.1"/>
    <property type="molecule type" value="Genomic_DNA"/>
</dbReference>
<evidence type="ECO:0000313" key="4">
    <source>
        <dbReference type="Proteomes" id="UP000507536"/>
    </source>
</evidence>
<protein>
    <submittedName>
        <fullName evidence="3">Uncharacterized protein</fullName>
    </submittedName>
</protein>
<keyword evidence="1" id="KW-0812">Transmembrane</keyword>
<feature type="signal peptide" evidence="2">
    <location>
        <begin position="1"/>
        <end position="23"/>
    </location>
</feature>
<name>A0A1C6Y7P0_PLACE</name>
<evidence type="ECO:0000256" key="2">
    <source>
        <dbReference type="SAM" id="SignalP"/>
    </source>
</evidence>
<gene>
    <name evidence="3" type="ORF">PCHDS_000096200</name>
</gene>
<keyword evidence="1" id="KW-1133">Transmembrane helix</keyword>
<dbReference type="Proteomes" id="UP000507536">
    <property type="component" value="Chromosome 6"/>
</dbReference>
<dbReference type="AlphaFoldDB" id="A0A1C6Y7P0"/>
<feature type="transmembrane region" description="Helical" evidence="1">
    <location>
        <begin position="73"/>
        <end position="92"/>
    </location>
</feature>
<evidence type="ECO:0000256" key="1">
    <source>
        <dbReference type="SAM" id="Phobius"/>
    </source>
</evidence>
<feature type="chain" id="PRO_5008751263" evidence="2">
    <location>
        <begin position="24"/>
        <end position="106"/>
    </location>
</feature>
<organism evidence="3 4">
    <name type="scientific">Plasmodium chabaudi adami</name>
    <dbReference type="NCBI Taxonomy" id="5826"/>
    <lineage>
        <taxon>Eukaryota</taxon>
        <taxon>Sar</taxon>
        <taxon>Alveolata</taxon>
        <taxon>Apicomplexa</taxon>
        <taxon>Aconoidasida</taxon>
        <taxon>Haemosporida</taxon>
        <taxon>Plasmodiidae</taxon>
        <taxon>Plasmodium</taxon>
        <taxon>Plasmodium (Vinckeia)</taxon>
    </lineage>
</organism>
<keyword evidence="1" id="KW-0472">Membrane</keyword>
<reference evidence="3 4" key="1">
    <citation type="submission" date="2016-08" db="EMBL/GenBank/DDBJ databases">
        <authorList>
            <consortium name="Pathogen Informatics"/>
        </authorList>
    </citation>
    <scope>NUCLEOTIDE SEQUENCE [LARGE SCALE GENOMIC DNA]</scope>
    <source>
        <strain evidence="3 4">DS</strain>
    </source>
</reference>
<accession>A0A1C6Y7P0</accession>
<evidence type="ECO:0000313" key="3">
    <source>
        <dbReference type="EMBL" id="SCM19336.1"/>
    </source>
</evidence>
<keyword evidence="2" id="KW-0732">Signal</keyword>
<proteinExistence type="predicted"/>